<dbReference type="InterPro" id="IPR003307">
    <property type="entry name" value="W2_domain"/>
</dbReference>
<dbReference type="PROSITE" id="PS51363">
    <property type="entry name" value="W2"/>
    <property type="match status" value="1"/>
</dbReference>
<dbReference type="GO" id="GO:0005096">
    <property type="term" value="F:GTPase activator activity"/>
    <property type="evidence" value="ECO:0007669"/>
    <property type="project" value="EnsemblFungi"/>
</dbReference>
<dbReference type="OrthoDB" id="10250831at2759"/>
<dbReference type="GO" id="GO:0043614">
    <property type="term" value="C:multi-eIF complex"/>
    <property type="evidence" value="ECO:0007669"/>
    <property type="project" value="EnsemblFungi"/>
</dbReference>
<dbReference type="InterPro" id="IPR002735">
    <property type="entry name" value="Transl_init_fac_IF2/IF5_dom"/>
</dbReference>
<comment type="similarity">
    <text evidence="1">Belongs to the eIF-2-beta/eIF-5 family.</text>
</comment>
<dbReference type="SUPFAM" id="SSF48371">
    <property type="entry name" value="ARM repeat"/>
    <property type="match status" value="1"/>
</dbReference>
<dbReference type="GO" id="GO:0003743">
    <property type="term" value="F:translation initiation factor activity"/>
    <property type="evidence" value="ECO:0007669"/>
    <property type="project" value="UniProtKB-KW"/>
</dbReference>
<dbReference type="InterPro" id="IPR016189">
    <property type="entry name" value="Transl_init_fac_IF2/IF5_N"/>
</dbReference>
<dbReference type="HOGENOM" id="CLU_026663_1_0_1"/>
<dbReference type="RefSeq" id="XP_001218500.1">
    <property type="nucleotide sequence ID" value="XM_001218499.1"/>
</dbReference>
<dbReference type="GO" id="GO:0005092">
    <property type="term" value="F:GDP-dissociation inhibitor activity"/>
    <property type="evidence" value="ECO:0007669"/>
    <property type="project" value="EnsemblFungi"/>
</dbReference>
<evidence type="ECO:0000256" key="6">
    <source>
        <dbReference type="SAM" id="MobiDB-lite"/>
    </source>
</evidence>
<dbReference type="AlphaFoldDB" id="Q0C8V6"/>
<dbReference type="InterPro" id="IPR016024">
    <property type="entry name" value="ARM-type_fold"/>
</dbReference>
<dbReference type="FunFam" id="2.20.25.350:FF:000001">
    <property type="entry name" value="Eukaryotic translation initiation factor 5"/>
    <property type="match status" value="1"/>
</dbReference>
<keyword evidence="5" id="KW-0342">GTP-binding</keyword>
<dbReference type="Gene3D" id="3.30.30.170">
    <property type="match status" value="1"/>
</dbReference>
<protein>
    <recommendedName>
        <fullName evidence="7">W2 domain-containing protein</fullName>
    </recommendedName>
</protein>
<dbReference type="CDD" id="cd11561">
    <property type="entry name" value="W2_eIF5"/>
    <property type="match status" value="1"/>
</dbReference>
<gene>
    <name evidence="8" type="ORF">ATEG_09878</name>
</gene>
<dbReference type="PANTHER" id="PTHR23001:SF7">
    <property type="entry name" value="EUKARYOTIC TRANSLATION INITIATION FACTOR 5"/>
    <property type="match status" value="1"/>
</dbReference>
<dbReference type="eggNOG" id="KOG2767">
    <property type="taxonomic scope" value="Eukaryota"/>
</dbReference>
<evidence type="ECO:0000313" key="8">
    <source>
        <dbReference type="EMBL" id="EAU30069.1"/>
    </source>
</evidence>
<reference evidence="9" key="1">
    <citation type="submission" date="2005-09" db="EMBL/GenBank/DDBJ databases">
        <title>Annotation of the Aspergillus terreus NIH2624 genome.</title>
        <authorList>
            <person name="Birren B.W."/>
            <person name="Lander E.S."/>
            <person name="Galagan J.E."/>
            <person name="Nusbaum C."/>
            <person name="Devon K."/>
            <person name="Henn M."/>
            <person name="Ma L.-J."/>
            <person name="Jaffe D.B."/>
            <person name="Butler J."/>
            <person name="Alvarez P."/>
            <person name="Gnerre S."/>
            <person name="Grabherr M."/>
            <person name="Kleber M."/>
            <person name="Mauceli E.W."/>
            <person name="Brockman W."/>
            <person name="Rounsley S."/>
            <person name="Young S.K."/>
            <person name="LaButti K."/>
            <person name="Pushparaj V."/>
            <person name="DeCaprio D."/>
            <person name="Crawford M."/>
            <person name="Koehrsen M."/>
            <person name="Engels R."/>
            <person name="Montgomery P."/>
            <person name="Pearson M."/>
            <person name="Howarth C."/>
            <person name="Larson L."/>
            <person name="Luoma S."/>
            <person name="White J."/>
            <person name="Alvarado L."/>
            <person name="Kodira C.D."/>
            <person name="Zeng Q."/>
            <person name="Oleary S."/>
            <person name="Yandava C."/>
            <person name="Denning D.W."/>
            <person name="Nierman W.C."/>
            <person name="Milne T."/>
            <person name="Madden K."/>
        </authorList>
    </citation>
    <scope>NUCLEOTIDE SEQUENCE [LARGE SCALE GENOMIC DNA]</scope>
    <source>
        <strain evidence="9">NIH 2624 / FGSC A1156</strain>
    </source>
</reference>
<accession>Q0C8V6</accession>
<feature type="region of interest" description="Disordered" evidence="6">
    <location>
        <begin position="146"/>
        <end position="201"/>
    </location>
</feature>
<keyword evidence="2" id="KW-0396">Initiation factor</keyword>
<dbReference type="Pfam" id="PF02020">
    <property type="entry name" value="W2"/>
    <property type="match status" value="1"/>
</dbReference>
<keyword evidence="4" id="KW-0648">Protein biosynthesis</keyword>
<dbReference type="FunFam" id="3.30.30.170:FF:000002">
    <property type="entry name" value="Eukaryotic translation initiation factor 5"/>
    <property type="match status" value="1"/>
</dbReference>
<evidence type="ECO:0000256" key="5">
    <source>
        <dbReference type="ARBA" id="ARBA00023134"/>
    </source>
</evidence>
<dbReference type="InterPro" id="IPR016190">
    <property type="entry name" value="Transl_init_fac_IF2/IF5_Zn-bd"/>
</dbReference>
<dbReference type="OMA" id="YRYKMEK"/>
<sequence length="427" mass="47255">MATVNIRRDVTDPFYRYKMEKLQSKIEGKGNGIKTVIVNLNSVAQSLSRPPAYVIKYFGFELGAQANAKPTDDRWIINGAHDAPKLQDYLDGFISKFVLCKKCKNPETDVIIKDDKIILDCKACGQRTDVDPRLKLSTFILRNQTTKGGKKDKGDKRARRERKKEKNGDASANGDKDGSPGDSNSDNGDGENGDLALDAGSDDELTRRIKAEAQRIAADTDVDDGDWAVDVSEEAVKARAKELPSDLKRSLVLEDEDEGADGPSAYDELGSWIQKTASEEGGVTAVSDIDIYKKAKEYGIETKHKTLAVLAQTIFDEKITKQIGGRAALLKKMVTSERHEKALLGGTERFVGNDHPELISQIPAILLGYYQNDIVSEETLKAWGSKASKKYVDISTSRKVRKAAEPFLEWLENAESEEESEEESDEE</sequence>
<dbReference type="VEuPathDB" id="FungiDB:ATEG_09878"/>
<dbReference type="SMART" id="SM00515">
    <property type="entry name" value="eIF5C"/>
    <property type="match status" value="1"/>
</dbReference>
<name>Q0C8V6_ASPTN</name>
<feature type="compositionally biased region" description="Basic and acidic residues" evidence="6">
    <location>
        <begin position="164"/>
        <end position="179"/>
    </location>
</feature>
<evidence type="ECO:0000256" key="2">
    <source>
        <dbReference type="ARBA" id="ARBA00022540"/>
    </source>
</evidence>
<dbReference type="SMART" id="SM00653">
    <property type="entry name" value="eIF2B_5"/>
    <property type="match status" value="1"/>
</dbReference>
<dbReference type="FunFam" id="1.25.40.180:FF:000031">
    <property type="entry name" value="Eukaryotic translation initiation factor 5"/>
    <property type="match status" value="1"/>
</dbReference>
<dbReference type="Gene3D" id="2.20.25.350">
    <property type="match status" value="1"/>
</dbReference>
<dbReference type="EMBL" id="CH476608">
    <property type="protein sequence ID" value="EAU30069.1"/>
    <property type="molecule type" value="Genomic_DNA"/>
</dbReference>
<feature type="domain" description="W2" evidence="7">
    <location>
        <begin position="259"/>
        <end position="421"/>
    </location>
</feature>
<evidence type="ECO:0000259" key="7">
    <source>
        <dbReference type="PROSITE" id="PS51363"/>
    </source>
</evidence>
<dbReference type="GO" id="GO:0005829">
    <property type="term" value="C:cytosol"/>
    <property type="evidence" value="ECO:0007669"/>
    <property type="project" value="TreeGrafter"/>
</dbReference>
<dbReference type="STRING" id="341663.Q0C8V6"/>
<dbReference type="GO" id="GO:0042256">
    <property type="term" value="P:cytosolic ribosome assembly"/>
    <property type="evidence" value="ECO:0007669"/>
    <property type="project" value="EnsemblFungi"/>
</dbReference>
<evidence type="ECO:0000313" key="9">
    <source>
        <dbReference type="Proteomes" id="UP000007963"/>
    </source>
</evidence>
<dbReference type="Pfam" id="PF01873">
    <property type="entry name" value="eIF-5_eIF-2B"/>
    <property type="match status" value="1"/>
</dbReference>
<evidence type="ECO:0000256" key="1">
    <source>
        <dbReference type="ARBA" id="ARBA00010397"/>
    </source>
</evidence>
<dbReference type="SUPFAM" id="SSF75689">
    <property type="entry name" value="Zinc-binding domain of translation initiation factor 2 beta"/>
    <property type="match status" value="1"/>
</dbReference>
<dbReference type="Proteomes" id="UP000007963">
    <property type="component" value="Unassembled WGS sequence"/>
</dbReference>
<dbReference type="PANTHER" id="PTHR23001">
    <property type="entry name" value="EUKARYOTIC TRANSLATION INITIATION FACTOR"/>
    <property type="match status" value="1"/>
</dbReference>
<dbReference type="Gene3D" id="1.25.40.180">
    <property type="match status" value="1"/>
</dbReference>
<evidence type="ECO:0000256" key="4">
    <source>
        <dbReference type="ARBA" id="ARBA00022917"/>
    </source>
</evidence>
<evidence type="ECO:0000256" key="3">
    <source>
        <dbReference type="ARBA" id="ARBA00022741"/>
    </source>
</evidence>
<organism evidence="8 9">
    <name type="scientific">Aspergillus terreus (strain NIH 2624 / FGSC A1156)</name>
    <dbReference type="NCBI Taxonomy" id="341663"/>
    <lineage>
        <taxon>Eukaryota</taxon>
        <taxon>Fungi</taxon>
        <taxon>Dikarya</taxon>
        <taxon>Ascomycota</taxon>
        <taxon>Pezizomycotina</taxon>
        <taxon>Eurotiomycetes</taxon>
        <taxon>Eurotiomycetidae</taxon>
        <taxon>Eurotiales</taxon>
        <taxon>Aspergillaceae</taxon>
        <taxon>Aspergillus</taxon>
        <taxon>Aspergillus subgen. Circumdati</taxon>
    </lineage>
</organism>
<dbReference type="GeneID" id="4354093"/>
<keyword evidence="3" id="KW-0547">Nucleotide-binding</keyword>
<dbReference type="GO" id="GO:0001732">
    <property type="term" value="P:formation of cytoplasmic translation initiation complex"/>
    <property type="evidence" value="ECO:0007669"/>
    <property type="project" value="EnsemblFungi"/>
</dbReference>
<proteinExistence type="inferred from homology"/>
<dbReference type="GO" id="GO:0045947">
    <property type="term" value="P:negative regulation of translational initiation"/>
    <property type="evidence" value="ECO:0007669"/>
    <property type="project" value="EnsemblFungi"/>
</dbReference>
<dbReference type="GO" id="GO:0005525">
    <property type="term" value="F:GTP binding"/>
    <property type="evidence" value="ECO:0007669"/>
    <property type="project" value="UniProtKB-KW"/>
</dbReference>
<dbReference type="InterPro" id="IPR045196">
    <property type="entry name" value="IF2/IF5"/>
</dbReference>
<dbReference type="SUPFAM" id="SSF100966">
    <property type="entry name" value="Translation initiation factor 2 beta, aIF2beta, N-terminal domain"/>
    <property type="match status" value="1"/>
</dbReference>
<dbReference type="GO" id="GO:0033290">
    <property type="term" value="C:eukaryotic 48S preinitiation complex"/>
    <property type="evidence" value="ECO:0007669"/>
    <property type="project" value="EnsemblFungi"/>
</dbReference>
<dbReference type="GO" id="GO:0071074">
    <property type="term" value="F:eukaryotic initiation factor eIF2 binding"/>
    <property type="evidence" value="ECO:0007669"/>
    <property type="project" value="TreeGrafter"/>
</dbReference>